<evidence type="ECO:0000313" key="3">
    <source>
        <dbReference type="Proteomes" id="UP001172155"/>
    </source>
</evidence>
<name>A0AA40EJR4_9PEZI</name>
<keyword evidence="1" id="KW-0732">Signal</keyword>
<reference evidence="2" key="1">
    <citation type="submission" date="2023-06" db="EMBL/GenBank/DDBJ databases">
        <title>Genome-scale phylogeny and comparative genomics of the fungal order Sordariales.</title>
        <authorList>
            <consortium name="Lawrence Berkeley National Laboratory"/>
            <person name="Hensen N."/>
            <person name="Bonometti L."/>
            <person name="Westerberg I."/>
            <person name="Brannstrom I.O."/>
            <person name="Guillou S."/>
            <person name="Cros-Aarteil S."/>
            <person name="Calhoun S."/>
            <person name="Haridas S."/>
            <person name="Kuo A."/>
            <person name="Mondo S."/>
            <person name="Pangilinan J."/>
            <person name="Riley R."/>
            <person name="LaButti K."/>
            <person name="Andreopoulos B."/>
            <person name="Lipzen A."/>
            <person name="Chen C."/>
            <person name="Yanf M."/>
            <person name="Daum C."/>
            <person name="Ng V."/>
            <person name="Clum A."/>
            <person name="Steindorff A."/>
            <person name="Ohm R."/>
            <person name="Martin F."/>
            <person name="Silar P."/>
            <person name="Natvig D."/>
            <person name="Lalanne C."/>
            <person name="Gautier V."/>
            <person name="Ament-velasquez S.L."/>
            <person name="Kruys A."/>
            <person name="Hutchinson M.I."/>
            <person name="Powell A.J."/>
            <person name="Barry K."/>
            <person name="Miller A.N."/>
            <person name="Grigoriev I.V."/>
            <person name="Debuchy R."/>
            <person name="Gladieux P."/>
            <person name="Thoren M.H."/>
            <person name="Johannesson H."/>
        </authorList>
    </citation>
    <scope>NUCLEOTIDE SEQUENCE</scope>
    <source>
        <strain evidence="2">SMH3187-1</strain>
    </source>
</reference>
<dbReference type="EMBL" id="JAUKUD010000006">
    <property type="protein sequence ID" value="KAK0740619.1"/>
    <property type="molecule type" value="Genomic_DNA"/>
</dbReference>
<sequence length="106" mass="11732">MVLLRSGHLLCPSLTFLALFKPAELKPSRPAEAPLRAVFPAVCAPASRPAVQTRISWKRRFTYRNASLQFNDFVNGAQDEEAFPFLNSAGSSLSGSDGHPMTRQWK</sequence>
<feature type="signal peptide" evidence="1">
    <location>
        <begin position="1"/>
        <end position="25"/>
    </location>
</feature>
<comment type="caution">
    <text evidence="2">The sequence shown here is derived from an EMBL/GenBank/DDBJ whole genome shotgun (WGS) entry which is preliminary data.</text>
</comment>
<evidence type="ECO:0000313" key="2">
    <source>
        <dbReference type="EMBL" id="KAK0740619.1"/>
    </source>
</evidence>
<accession>A0AA40EJR4</accession>
<dbReference type="Proteomes" id="UP001172155">
    <property type="component" value="Unassembled WGS sequence"/>
</dbReference>
<dbReference type="AlphaFoldDB" id="A0AA40EJR4"/>
<organism evidence="2 3">
    <name type="scientific">Schizothecium vesticola</name>
    <dbReference type="NCBI Taxonomy" id="314040"/>
    <lineage>
        <taxon>Eukaryota</taxon>
        <taxon>Fungi</taxon>
        <taxon>Dikarya</taxon>
        <taxon>Ascomycota</taxon>
        <taxon>Pezizomycotina</taxon>
        <taxon>Sordariomycetes</taxon>
        <taxon>Sordariomycetidae</taxon>
        <taxon>Sordariales</taxon>
        <taxon>Schizotheciaceae</taxon>
        <taxon>Schizothecium</taxon>
    </lineage>
</organism>
<gene>
    <name evidence="2" type="ORF">B0T18DRAFT_393398</name>
</gene>
<feature type="chain" id="PRO_5041318210" description="Secreted protein" evidence="1">
    <location>
        <begin position="26"/>
        <end position="106"/>
    </location>
</feature>
<evidence type="ECO:0000256" key="1">
    <source>
        <dbReference type="SAM" id="SignalP"/>
    </source>
</evidence>
<keyword evidence="3" id="KW-1185">Reference proteome</keyword>
<evidence type="ECO:0008006" key="4">
    <source>
        <dbReference type="Google" id="ProtNLM"/>
    </source>
</evidence>
<protein>
    <recommendedName>
        <fullName evidence="4">Secreted protein</fullName>
    </recommendedName>
</protein>
<proteinExistence type="predicted"/>